<feature type="chain" id="PRO_5043013124" evidence="2">
    <location>
        <begin position="21"/>
        <end position="216"/>
    </location>
</feature>
<keyword evidence="4" id="KW-1185">Reference proteome</keyword>
<evidence type="ECO:0000313" key="3">
    <source>
        <dbReference type="EMBL" id="KAK3901901.1"/>
    </source>
</evidence>
<dbReference type="PROSITE" id="PS51257">
    <property type="entry name" value="PROKAR_LIPOPROTEIN"/>
    <property type="match status" value="1"/>
</dbReference>
<feature type="signal peptide" evidence="2">
    <location>
        <begin position="1"/>
        <end position="20"/>
    </location>
</feature>
<feature type="compositionally biased region" description="Low complexity" evidence="1">
    <location>
        <begin position="114"/>
        <end position="123"/>
    </location>
</feature>
<dbReference type="EMBL" id="MU855547">
    <property type="protein sequence ID" value="KAK3901901.1"/>
    <property type="molecule type" value="Genomic_DNA"/>
</dbReference>
<gene>
    <name evidence="3" type="ORF">C8A05DRAFT_34405</name>
</gene>
<dbReference type="GO" id="GO:0016787">
    <property type="term" value="F:hydrolase activity"/>
    <property type="evidence" value="ECO:0007669"/>
    <property type="project" value="UniProtKB-KW"/>
</dbReference>
<evidence type="ECO:0000313" key="4">
    <source>
        <dbReference type="Proteomes" id="UP001303889"/>
    </source>
</evidence>
<feature type="compositionally biased region" description="Low complexity" evidence="1">
    <location>
        <begin position="132"/>
        <end position="199"/>
    </location>
</feature>
<reference evidence="3" key="2">
    <citation type="submission" date="2023-05" db="EMBL/GenBank/DDBJ databases">
        <authorList>
            <consortium name="Lawrence Berkeley National Laboratory"/>
            <person name="Steindorff A."/>
            <person name="Hensen N."/>
            <person name="Bonometti L."/>
            <person name="Westerberg I."/>
            <person name="Brannstrom I.O."/>
            <person name="Guillou S."/>
            <person name="Cros-Aarteil S."/>
            <person name="Calhoun S."/>
            <person name="Haridas S."/>
            <person name="Kuo A."/>
            <person name="Mondo S."/>
            <person name="Pangilinan J."/>
            <person name="Riley R."/>
            <person name="Labutti K."/>
            <person name="Andreopoulos B."/>
            <person name="Lipzen A."/>
            <person name="Chen C."/>
            <person name="Yanf M."/>
            <person name="Daum C."/>
            <person name="Ng V."/>
            <person name="Clum A."/>
            <person name="Ohm R."/>
            <person name="Martin F."/>
            <person name="Silar P."/>
            <person name="Natvig D."/>
            <person name="Lalanne C."/>
            <person name="Gautier V."/>
            <person name="Ament-Velasquez S.L."/>
            <person name="Kruys A."/>
            <person name="Hutchinson M.I."/>
            <person name="Powell A.J."/>
            <person name="Barry K."/>
            <person name="Miller A.N."/>
            <person name="Grigoriev I.V."/>
            <person name="Debuchy R."/>
            <person name="Gladieux P."/>
            <person name="Thoren M.H."/>
            <person name="Johannesson H."/>
        </authorList>
    </citation>
    <scope>NUCLEOTIDE SEQUENCE</scope>
    <source>
        <strain evidence="3">CBS 103.79</strain>
    </source>
</reference>
<sequence length="216" mass="21064">MAKSILSALALLMLATPALSVCTGMHTFGSCEDRIVHWYDPNTGEICDPLDCGGGRAPPKTNVPGCPGYMGTLTRATEASFMPCFTSAKPPPAPAAETTVSNPPPATLPPPAASPASTSSSTSAPPPPPKPSSDSAGGQVESTTSSSAAESTAGSSSASGSGLITTAPPTTLSSSTRSSTSTSSTTSEPVKGAGSRVVGGSWAVVAAGVVLGALAV</sequence>
<evidence type="ECO:0000256" key="2">
    <source>
        <dbReference type="SAM" id="SignalP"/>
    </source>
</evidence>
<reference evidence="3" key="1">
    <citation type="journal article" date="2023" name="Mol. Phylogenet. Evol.">
        <title>Genome-scale phylogeny and comparative genomics of the fungal order Sordariales.</title>
        <authorList>
            <person name="Hensen N."/>
            <person name="Bonometti L."/>
            <person name="Westerberg I."/>
            <person name="Brannstrom I.O."/>
            <person name="Guillou S."/>
            <person name="Cros-Aarteil S."/>
            <person name="Calhoun S."/>
            <person name="Haridas S."/>
            <person name="Kuo A."/>
            <person name="Mondo S."/>
            <person name="Pangilinan J."/>
            <person name="Riley R."/>
            <person name="LaButti K."/>
            <person name="Andreopoulos B."/>
            <person name="Lipzen A."/>
            <person name="Chen C."/>
            <person name="Yan M."/>
            <person name="Daum C."/>
            <person name="Ng V."/>
            <person name="Clum A."/>
            <person name="Steindorff A."/>
            <person name="Ohm R.A."/>
            <person name="Martin F."/>
            <person name="Silar P."/>
            <person name="Natvig D.O."/>
            <person name="Lalanne C."/>
            <person name="Gautier V."/>
            <person name="Ament-Velasquez S.L."/>
            <person name="Kruys A."/>
            <person name="Hutchinson M.I."/>
            <person name="Powell A.J."/>
            <person name="Barry K."/>
            <person name="Miller A.N."/>
            <person name="Grigoriev I.V."/>
            <person name="Debuchy R."/>
            <person name="Gladieux P."/>
            <person name="Hiltunen Thoren M."/>
            <person name="Johannesson H."/>
        </authorList>
    </citation>
    <scope>NUCLEOTIDE SEQUENCE</scope>
    <source>
        <strain evidence="3">CBS 103.79</strain>
    </source>
</reference>
<dbReference type="Proteomes" id="UP001303889">
    <property type="component" value="Unassembled WGS sequence"/>
</dbReference>
<comment type="caution">
    <text evidence="3">The sequence shown here is derived from an EMBL/GenBank/DDBJ whole genome shotgun (WGS) entry which is preliminary data.</text>
</comment>
<feature type="region of interest" description="Disordered" evidence="1">
    <location>
        <begin position="89"/>
        <end position="199"/>
    </location>
</feature>
<protein>
    <submittedName>
        <fullName evidence="3">Glycoside hydrolase</fullName>
    </submittedName>
</protein>
<keyword evidence="2" id="KW-0732">Signal</keyword>
<organism evidence="3 4">
    <name type="scientific">Staphylotrichum tortipilum</name>
    <dbReference type="NCBI Taxonomy" id="2831512"/>
    <lineage>
        <taxon>Eukaryota</taxon>
        <taxon>Fungi</taxon>
        <taxon>Dikarya</taxon>
        <taxon>Ascomycota</taxon>
        <taxon>Pezizomycotina</taxon>
        <taxon>Sordariomycetes</taxon>
        <taxon>Sordariomycetidae</taxon>
        <taxon>Sordariales</taxon>
        <taxon>Chaetomiaceae</taxon>
        <taxon>Staphylotrichum</taxon>
    </lineage>
</organism>
<name>A0AAN6MKH5_9PEZI</name>
<accession>A0AAN6MKH5</accession>
<evidence type="ECO:0000256" key="1">
    <source>
        <dbReference type="SAM" id="MobiDB-lite"/>
    </source>
</evidence>
<keyword evidence="3" id="KW-0378">Hydrolase</keyword>
<dbReference type="AlphaFoldDB" id="A0AAN6MKH5"/>
<feature type="compositionally biased region" description="Pro residues" evidence="1">
    <location>
        <begin position="102"/>
        <end position="113"/>
    </location>
</feature>
<proteinExistence type="predicted"/>